<dbReference type="Pfam" id="PF14622">
    <property type="entry name" value="Ribonucleas_3_3"/>
    <property type="match status" value="1"/>
</dbReference>
<protein>
    <recommendedName>
        <fullName evidence="9">Ribonuclease 3</fullName>
        <ecNumber evidence="9">3.1.26.3</ecNumber>
    </recommendedName>
    <alternativeName>
        <fullName evidence="9">Ribonuclease III</fullName>
        <shortName evidence="9">RNase III</shortName>
    </alternativeName>
</protein>
<keyword evidence="13" id="KW-1185">Reference proteome</keyword>
<keyword evidence="4 9" id="KW-0819">tRNA processing</keyword>
<accession>A0ABY4CT98</accession>
<evidence type="ECO:0000259" key="10">
    <source>
        <dbReference type="PROSITE" id="PS50137"/>
    </source>
</evidence>
<keyword evidence="3 9" id="KW-0507">mRNA processing</keyword>
<feature type="active site" evidence="9">
    <location>
        <position position="124"/>
    </location>
</feature>
<evidence type="ECO:0000256" key="8">
    <source>
        <dbReference type="ARBA" id="ARBA00022884"/>
    </source>
</evidence>
<gene>
    <name evidence="9 12" type="primary">rnc</name>
    <name evidence="12" type="ORF">LSG31_15070</name>
</gene>
<dbReference type="Gene3D" id="3.30.160.20">
    <property type="match status" value="1"/>
</dbReference>
<evidence type="ECO:0000256" key="1">
    <source>
        <dbReference type="ARBA" id="ARBA00000109"/>
    </source>
</evidence>
<dbReference type="HAMAP" id="MF_00104">
    <property type="entry name" value="RNase_III"/>
    <property type="match status" value="1"/>
</dbReference>
<dbReference type="SMART" id="SM00535">
    <property type="entry name" value="RIBOc"/>
    <property type="match status" value="1"/>
</dbReference>
<dbReference type="PANTHER" id="PTHR11207">
    <property type="entry name" value="RIBONUCLEASE III"/>
    <property type="match status" value="1"/>
</dbReference>
<keyword evidence="9" id="KW-0460">Magnesium</keyword>
<evidence type="ECO:0000256" key="3">
    <source>
        <dbReference type="ARBA" id="ARBA00022664"/>
    </source>
</evidence>
<comment type="function">
    <text evidence="9">Digests double-stranded RNA. Involved in the processing of primary rRNA transcript to yield the immediate precursors to the large and small rRNAs (23S and 16S). Processes some mRNAs, and tRNAs when they are encoded in the rRNA operon. Processes pre-crRNA and tracrRNA of type II CRISPR loci if present in the organism.</text>
</comment>
<dbReference type="EC" id="3.1.26.3" evidence="9"/>
<dbReference type="CDD" id="cd00593">
    <property type="entry name" value="RIBOc"/>
    <property type="match status" value="1"/>
</dbReference>
<dbReference type="PANTHER" id="PTHR11207:SF0">
    <property type="entry name" value="RIBONUCLEASE 3"/>
    <property type="match status" value="1"/>
</dbReference>
<dbReference type="SMART" id="SM00358">
    <property type="entry name" value="DSRM"/>
    <property type="match status" value="1"/>
</dbReference>
<evidence type="ECO:0000313" key="13">
    <source>
        <dbReference type="Proteomes" id="UP000830167"/>
    </source>
</evidence>
<keyword evidence="8 9" id="KW-0694">RNA-binding</keyword>
<dbReference type="SUPFAM" id="SSF69065">
    <property type="entry name" value="RNase III domain-like"/>
    <property type="match status" value="1"/>
</dbReference>
<feature type="domain" description="RNase III" evidence="11">
    <location>
        <begin position="6"/>
        <end position="135"/>
    </location>
</feature>
<dbReference type="PROSITE" id="PS50137">
    <property type="entry name" value="DS_RBD"/>
    <property type="match status" value="1"/>
</dbReference>
<reference evidence="12" key="1">
    <citation type="submission" date="2021-12" db="EMBL/GenBank/DDBJ databases">
        <title>Alicyclobacillaceae gen. nov., sp. nov., isolated from chalcocite enrichment system.</title>
        <authorList>
            <person name="Jiang Z."/>
        </authorList>
    </citation>
    <scope>NUCLEOTIDE SEQUENCE</scope>
    <source>
        <strain evidence="12">MYW30-H2</strain>
    </source>
</reference>
<dbReference type="Proteomes" id="UP000830167">
    <property type="component" value="Chromosome"/>
</dbReference>
<dbReference type="NCBIfam" id="TIGR02191">
    <property type="entry name" value="RNaseIII"/>
    <property type="match status" value="1"/>
</dbReference>
<keyword evidence="9" id="KW-0479">Metal-binding</keyword>
<feature type="binding site" evidence="9">
    <location>
        <position position="124"/>
    </location>
    <ligand>
        <name>Mg(2+)</name>
        <dbReference type="ChEBI" id="CHEBI:18420"/>
    </ligand>
</feature>
<comment type="catalytic activity">
    <reaction evidence="1 9">
        <text>Endonucleolytic cleavage to 5'-phosphomonoester.</text>
        <dbReference type="EC" id="3.1.26.3"/>
    </reaction>
</comment>
<evidence type="ECO:0000256" key="2">
    <source>
        <dbReference type="ARBA" id="ARBA00010183"/>
    </source>
</evidence>
<dbReference type="PROSITE" id="PS50142">
    <property type="entry name" value="RNASE_3_2"/>
    <property type="match status" value="1"/>
</dbReference>
<dbReference type="EMBL" id="CP089291">
    <property type="protein sequence ID" value="UOF92881.1"/>
    <property type="molecule type" value="Genomic_DNA"/>
</dbReference>
<feature type="binding site" evidence="9">
    <location>
        <position position="121"/>
    </location>
    <ligand>
        <name>Mg(2+)</name>
        <dbReference type="ChEBI" id="CHEBI:18420"/>
    </ligand>
</feature>
<comment type="subunit">
    <text evidence="9">Homodimer.</text>
</comment>
<name>A0ABY4CT98_9BACL</name>
<feature type="active site" evidence="9">
    <location>
        <position position="52"/>
    </location>
</feature>
<dbReference type="InterPro" id="IPR011907">
    <property type="entry name" value="RNase_III"/>
</dbReference>
<comment type="subcellular location">
    <subcellularLocation>
        <location evidence="9">Cytoplasm</location>
    </subcellularLocation>
</comment>
<evidence type="ECO:0000256" key="7">
    <source>
        <dbReference type="ARBA" id="ARBA00022801"/>
    </source>
</evidence>
<dbReference type="InterPro" id="IPR014720">
    <property type="entry name" value="dsRBD_dom"/>
</dbReference>
<dbReference type="InterPro" id="IPR000999">
    <property type="entry name" value="RNase_III_dom"/>
</dbReference>
<keyword evidence="9" id="KW-0963">Cytoplasm</keyword>
<evidence type="ECO:0000259" key="11">
    <source>
        <dbReference type="PROSITE" id="PS50142"/>
    </source>
</evidence>
<evidence type="ECO:0000256" key="5">
    <source>
        <dbReference type="ARBA" id="ARBA00022722"/>
    </source>
</evidence>
<evidence type="ECO:0000313" key="12">
    <source>
        <dbReference type="EMBL" id="UOF92881.1"/>
    </source>
</evidence>
<keyword evidence="9" id="KW-0698">rRNA processing</keyword>
<evidence type="ECO:0000256" key="9">
    <source>
        <dbReference type="HAMAP-Rule" id="MF_00104"/>
    </source>
</evidence>
<proteinExistence type="inferred from homology"/>
<dbReference type="GO" id="GO:0004525">
    <property type="term" value="F:ribonuclease III activity"/>
    <property type="evidence" value="ECO:0007669"/>
    <property type="project" value="UniProtKB-EC"/>
</dbReference>
<keyword evidence="7 9" id="KW-0378">Hydrolase</keyword>
<dbReference type="Pfam" id="PF00035">
    <property type="entry name" value="dsrm"/>
    <property type="match status" value="1"/>
</dbReference>
<dbReference type="CDD" id="cd10845">
    <property type="entry name" value="DSRM_RNAse_III_family"/>
    <property type="match status" value="1"/>
</dbReference>
<keyword evidence="5 9" id="KW-0540">Nuclease</keyword>
<dbReference type="InterPro" id="IPR036389">
    <property type="entry name" value="RNase_III_sf"/>
</dbReference>
<dbReference type="SUPFAM" id="SSF54768">
    <property type="entry name" value="dsRNA-binding domain-like"/>
    <property type="match status" value="1"/>
</dbReference>
<evidence type="ECO:0000256" key="4">
    <source>
        <dbReference type="ARBA" id="ARBA00022694"/>
    </source>
</evidence>
<feature type="binding site" evidence="9">
    <location>
        <position position="48"/>
    </location>
    <ligand>
        <name>Mg(2+)</name>
        <dbReference type="ChEBI" id="CHEBI:18420"/>
    </ligand>
</feature>
<comment type="cofactor">
    <cofactor evidence="9">
        <name>Mg(2+)</name>
        <dbReference type="ChEBI" id="CHEBI:18420"/>
    </cofactor>
</comment>
<dbReference type="Gene3D" id="1.10.1520.10">
    <property type="entry name" value="Ribonuclease III domain"/>
    <property type="match status" value="1"/>
</dbReference>
<feature type="domain" description="DRBM" evidence="10">
    <location>
        <begin position="161"/>
        <end position="230"/>
    </location>
</feature>
<evidence type="ECO:0000256" key="6">
    <source>
        <dbReference type="ARBA" id="ARBA00022759"/>
    </source>
</evidence>
<keyword evidence="6 9" id="KW-0255">Endonuclease</keyword>
<keyword evidence="9" id="KW-0699">rRNA-binding</keyword>
<sequence length="233" mass="26320">MLSDSFQKLMQQLELPFQDVALLKQAFTHASYRNENKLGGLADNERLEFLGDAVLELVVSEYLYLAYPDMPEGDLTRLRASIVCEPSLVGFAKRLQFDHCILLGKGEELSGGRQRPALLADVFEAFVGALFLDQGIAVVKQFMQVYVFPHLAEIDSSVLSDYKTLLQEYVQKHSMGDLQYRIVSEKGPAHHREFVAKVFIDHKAYGIGMGRSKKEAEQHAAEDTLKQLQVHME</sequence>
<dbReference type="PROSITE" id="PS00517">
    <property type="entry name" value="RNASE_3_1"/>
    <property type="match status" value="1"/>
</dbReference>
<organism evidence="12 13">
    <name type="scientific">Fodinisporobacter ferrooxydans</name>
    <dbReference type="NCBI Taxonomy" id="2901836"/>
    <lineage>
        <taxon>Bacteria</taxon>
        <taxon>Bacillati</taxon>
        <taxon>Bacillota</taxon>
        <taxon>Bacilli</taxon>
        <taxon>Bacillales</taxon>
        <taxon>Alicyclobacillaceae</taxon>
        <taxon>Fodinisporobacter</taxon>
    </lineage>
</organism>
<comment type="similarity">
    <text evidence="2">Belongs to the ribonuclease III family.</text>
</comment>